<accession>A0A1D2J323</accession>
<sequence>MTGINNLPLAELAINNRDVASTGMSLFFLMHLFHISFIDIADAPPIEVPCNPIEFVDDYMRKAHEVLKWAQVKMMDAQQSQEKY</sequence>
<organism evidence="1 2">
    <name type="scientific">Paracoccidioides brasiliensis</name>
    <dbReference type="NCBI Taxonomy" id="121759"/>
    <lineage>
        <taxon>Eukaryota</taxon>
        <taxon>Fungi</taxon>
        <taxon>Dikarya</taxon>
        <taxon>Ascomycota</taxon>
        <taxon>Pezizomycotina</taxon>
        <taxon>Eurotiomycetes</taxon>
        <taxon>Eurotiomycetidae</taxon>
        <taxon>Onygenales</taxon>
        <taxon>Ajellomycetaceae</taxon>
        <taxon>Paracoccidioides</taxon>
    </lineage>
</organism>
<dbReference type="Proteomes" id="UP000242814">
    <property type="component" value="Unassembled WGS sequence"/>
</dbReference>
<dbReference type="EMBL" id="LZYO01000851">
    <property type="protein sequence ID" value="ODH12681.1"/>
    <property type="molecule type" value="Genomic_DNA"/>
</dbReference>
<gene>
    <name evidence="1" type="ORF">ACO22_08022</name>
</gene>
<evidence type="ECO:0000313" key="1">
    <source>
        <dbReference type="EMBL" id="ODH12681.1"/>
    </source>
</evidence>
<protein>
    <submittedName>
        <fullName evidence="1">Uncharacterized protein</fullName>
    </submittedName>
</protein>
<name>A0A1D2J323_PARBR</name>
<feature type="non-terminal residue" evidence="1">
    <location>
        <position position="84"/>
    </location>
</feature>
<proteinExistence type="predicted"/>
<dbReference type="AlphaFoldDB" id="A0A1D2J323"/>
<comment type="caution">
    <text evidence="1">The sequence shown here is derived from an EMBL/GenBank/DDBJ whole genome shotgun (WGS) entry which is preliminary data.</text>
</comment>
<evidence type="ECO:0000313" key="2">
    <source>
        <dbReference type="Proteomes" id="UP000242814"/>
    </source>
</evidence>
<reference evidence="1 2" key="1">
    <citation type="submission" date="2016-06" db="EMBL/GenBank/DDBJ databases">
        <authorList>
            <person name="Kjaerup R.B."/>
            <person name="Dalgaard T.S."/>
            <person name="Juul-Madsen H.R."/>
        </authorList>
    </citation>
    <scope>NUCLEOTIDE SEQUENCE [LARGE SCALE GENOMIC DNA]</scope>
    <source>
        <strain evidence="1 2">Pb300</strain>
    </source>
</reference>
<dbReference type="VEuPathDB" id="FungiDB:PADG_11498"/>